<keyword evidence="3" id="KW-1185">Reference proteome</keyword>
<evidence type="ECO:0000256" key="1">
    <source>
        <dbReference type="SAM" id="MobiDB-lite"/>
    </source>
</evidence>
<accession>A0A4S2KF34</accession>
<name>A0A4S2KF34_9HYME</name>
<feature type="compositionally biased region" description="Basic residues" evidence="1">
    <location>
        <begin position="267"/>
        <end position="276"/>
    </location>
</feature>
<feature type="region of interest" description="Disordered" evidence="1">
    <location>
        <begin position="266"/>
        <end position="288"/>
    </location>
</feature>
<dbReference type="EMBL" id="QBLH01002572">
    <property type="protein sequence ID" value="TGZ48001.1"/>
    <property type="molecule type" value="Genomic_DNA"/>
</dbReference>
<feature type="compositionally biased region" description="Basic residues" evidence="1">
    <location>
        <begin position="31"/>
        <end position="44"/>
    </location>
</feature>
<dbReference type="Proteomes" id="UP000310200">
    <property type="component" value="Unassembled WGS sequence"/>
</dbReference>
<organism evidence="2 3">
    <name type="scientific">Temnothorax longispinosus</name>
    <dbReference type="NCBI Taxonomy" id="300112"/>
    <lineage>
        <taxon>Eukaryota</taxon>
        <taxon>Metazoa</taxon>
        <taxon>Ecdysozoa</taxon>
        <taxon>Arthropoda</taxon>
        <taxon>Hexapoda</taxon>
        <taxon>Insecta</taxon>
        <taxon>Pterygota</taxon>
        <taxon>Neoptera</taxon>
        <taxon>Endopterygota</taxon>
        <taxon>Hymenoptera</taxon>
        <taxon>Apocrita</taxon>
        <taxon>Aculeata</taxon>
        <taxon>Formicoidea</taxon>
        <taxon>Formicidae</taxon>
        <taxon>Myrmicinae</taxon>
        <taxon>Temnothorax</taxon>
    </lineage>
</organism>
<feature type="compositionally biased region" description="Polar residues" evidence="1">
    <location>
        <begin position="277"/>
        <end position="287"/>
    </location>
</feature>
<proteinExistence type="predicted"/>
<reference evidence="2 3" key="1">
    <citation type="journal article" date="2019" name="Philos. Trans. R. Soc. Lond., B, Biol. Sci.">
        <title>Ant behaviour and brain gene expression of defending hosts depend on the ecological success of the intruding social parasite.</title>
        <authorList>
            <person name="Kaur R."/>
            <person name="Stoldt M."/>
            <person name="Jongepier E."/>
            <person name="Feldmeyer B."/>
            <person name="Menzel F."/>
            <person name="Bornberg-Bauer E."/>
            <person name="Foitzik S."/>
        </authorList>
    </citation>
    <scope>NUCLEOTIDE SEQUENCE [LARGE SCALE GENOMIC DNA]</scope>
    <source>
        <tissue evidence="2">Whole body</tissue>
    </source>
</reference>
<comment type="caution">
    <text evidence="2">The sequence shown here is derived from an EMBL/GenBank/DDBJ whole genome shotgun (WGS) entry which is preliminary data.</text>
</comment>
<feature type="region of interest" description="Disordered" evidence="1">
    <location>
        <begin position="371"/>
        <end position="391"/>
    </location>
</feature>
<evidence type="ECO:0000313" key="2">
    <source>
        <dbReference type="EMBL" id="TGZ48001.1"/>
    </source>
</evidence>
<sequence length="470" mass="52125">MVIAMKVRSTIWKCLEVGNNETSGNPMNVASRKRKVDRHARTRAGHGTNSGTYSAAIGTWISVGGREHRRRATGYLLLFSPRTVHPALMHINMKNAGAAAAAAHKRCKNFTDFPRDRSNAAVFREIYIRLGNLRTVKASLDVSRRFPSTLHIPDGGGDTAGEDTVRFLTITNMADPASPGRGIASARTVHFDGLPRLLSVILSSRASDPPSILSTSEERWSPSFRPQLIRAATRAIPIYISTRMEIREERSSSMFMRVRGIQFGPKTKAHRGRTRFKSSPSPKTSNGKLYLAEGRDVVPHTERETPQSGFLSSFADYRAKSSDYRVSRSRTSLQREIKARASPLSLVHHPPRDIPRGLNIGNEALESSVDSSKANLSELTNKDGRRSPNILNMDSRRRTDVFRGTILSAGDSSGVASTRSSFLSRWSVTIHIYVRAIRIPAINSAEGQRIGFLRAVKISERKRERTKGKL</sequence>
<feature type="region of interest" description="Disordered" evidence="1">
    <location>
        <begin position="23"/>
        <end position="48"/>
    </location>
</feature>
<evidence type="ECO:0000313" key="3">
    <source>
        <dbReference type="Proteomes" id="UP000310200"/>
    </source>
</evidence>
<dbReference type="AlphaFoldDB" id="A0A4S2KF34"/>
<gene>
    <name evidence="2" type="ORF">DBV15_05756</name>
</gene>
<protein>
    <submittedName>
        <fullName evidence="2">Uncharacterized protein</fullName>
    </submittedName>
</protein>